<dbReference type="Proteomes" id="UP000233491">
    <property type="component" value="Unassembled WGS sequence"/>
</dbReference>
<comment type="subunit">
    <text evidence="1">Monomer.</text>
</comment>
<keyword evidence="1 2" id="KW-0489">Methyltransferase</keyword>
<dbReference type="Gene3D" id="3.40.50.150">
    <property type="entry name" value="Vaccinia Virus protein VP39"/>
    <property type="match status" value="1"/>
</dbReference>
<dbReference type="AlphaFoldDB" id="A0A1I4VYU2"/>
<dbReference type="EC" id="2.1.1.266" evidence="1"/>
<feature type="binding site" evidence="1">
    <location>
        <position position="166"/>
    </location>
    <ligand>
        <name>S-adenosyl-L-methionine</name>
        <dbReference type="ChEBI" id="CHEBI:59789"/>
    </ligand>
</feature>
<name>A0A1I4VYU2_9HYPH</name>
<keyword evidence="1" id="KW-0694">RNA-binding</keyword>
<dbReference type="SUPFAM" id="SSF53335">
    <property type="entry name" value="S-adenosyl-L-methionine-dependent methyltransferases"/>
    <property type="match status" value="1"/>
</dbReference>
<feature type="binding site" evidence="1">
    <location>
        <begin position="145"/>
        <end position="146"/>
    </location>
    <ligand>
        <name>S-adenosyl-L-methionine</name>
        <dbReference type="ChEBI" id="CHEBI:59789"/>
    </ligand>
</feature>
<comment type="similarity">
    <text evidence="1">Belongs to the RlmJ family.</text>
</comment>
<feature type="active site" description="Proton acceptor" evidence="1">
    <location>
        <position position="166"/>
    </location>
</feature>
<dbReference type="PANTHER" id="PTHR37426">
    <property type="entry name" value="RIBOSOMAL RNA LARGE SUBUNIT METHYLTRANSFERASE J"/>
    <property type="match status" value="1"/>
</dbReference>
<dbReference type="RefSeq" id="WP_101290334.1">
    <property type="nucleotide sequence ID" value="NZ_FOUQ01000014.1"/>
</dbReference>
<dbReference type="GO" id="GO:0003723">
    <property type="term" value="F:RNA binding"/>
    <property type="evidence" value="ECO:0007669"/>
    <property type="project" value="UniProtKB-UniRule"/>
</dbReference>
<gene>
    <name evidence="1" type="primary">rlmJ</name>
    <name evidence="2" type="ORF">CXZ10_15840</name>
</gene>
<dbReference type="InterPro" id="IPR029063">
    <property type="entry name" value="SAM-dependent_MTases_sf"/>
</dbReference>
<keyword evidence="3" id="KW-1185">Reference proteome</keyword>
<protein>
    <recommendedName>
        <fullName evidence="1">Ribosomal RNA large subunit methyltransferase J</fullName>
        <ecNumber evidence="1">2.1.1.266</ecNumber>
    </recommendedName>
    <alternativeName>
        <fullName evidence="1">23S rRNA (adenine(2030)-N6)-methyltransferase</fullName>
    </alternativeName>
    <alternativeName>
        <fullName evidence="1">23S rRNA m6A2030 methyltransferase</fullName>
    </alternativeName>
</protein>
<reference evidence="2 3" key="1">
    <citation type="submission" date="2017-12" db="EMBL/GenBank/DDBJ databases">
        <title>Anaerobic carbon monoxide metabolism by Pleomorphomonas carboxyditropha sp. nov., a new mesophilic hydrogenogenic carboxidotroph.</title>
        <authorList>
            <person name="Esquivel-Elizondo S."/>
            <person name="Krajmalnik-Brown R."/>
        </authorList>
    </citation>
    <scope>NUCLEOTIDE SEQUENCE [LARGE SCALE GENOMIC DNA]</scope>
    <source>
        <strain evidence="2 3">R5-392</strain>
    </source>
</reference>
<comment type="caution">
    <text evidence="2">The sequence shown here is derived from an EMBL/GenBank/DDBJ whole genome shotgun (WGS) entry which is preliminary data.</text>
</comment>
<organism evidence="2 3">
    <name type="scientific">Pleomorphomonas diazotrophica</name>
    <dbReference type="NCBI Taxonomy" id="1166257"/>
    <lineage>
        <taxon>Bacteria</taxon>
        <taxon>Pseudomonadati</taxon>
        <taxon>Pseudomonadota</taxon>
        <taxon>Alphaproteobacteria</taxon>
        <taxon>Hyphomicrobiales</taxon>
        <taxon>Pleomorphomonadaceae</taxon>
        <taxon>Pleomorphomonas</taxon>
    </lineage>
</organism>
<dbReference type="GO" id="GO:0070475">
    <property type="term" value="P:rRNA base methylation"/>
    <property type="evidence" value="ECO:0007669"/>
    <property type="project" value="UniProtKB-UniRule"/>
</dbReference>
<evidence type="ECO:0000256" key="1">
    <source>
        <dbReference type="HAMAP-Rule" id="MF_00934"/>
    </source>
</evidence>
<proteinExistence type="inferred from homology"/>
<feature type="binding site" evidence="1">
    <location>
        <position position="120"/>
    </location>
    <ligand>
        <name>S-adenosyl-L-methionine</name>
        <dbReference type="ChEBI" id="CHEBI:59789"/>
    </ligand>
</feature>
<feature type="binding site" evidence="1">
    <location>
        <position position="41"/>
    </location>
    <ligand>
        <name>S-adenosyl-L-methionine</name>
        <dbReference type="ChEBI" id="CHEBI:59789"/>
    </ligand>
</feature>
<dbReference type="Pfam" id="PF04378">
    <property type="entry name" value="RsmJ"/>
    <property type="match status" value="1"/>
</dbReference>
<dbReference type="InterPro" id="IPR007473">
    <property type="entry name" value="RlmJ"/>
</dbReference>
<dbReference type="GO" id="GO:0005829">
    <property type="term" value="C:cytosol"/>
    <property type="evidence" value="ECO:0007669"/>
    <property type="project" value="TreeGrafter"/>
</dbReference>
<comment type="catalytic activity">
    <reaction evidence="1">
        <text>adenosine(2030) in 23S rRNA + S-adenosyl-L-methionine = N(6)-methyladenosine(2030) in 23S rRNA + S-adenosyl-L-homocysteine + H(+)</text>
        <dbReference type="Rhea" id="RHEA:43736"/>
        <dbReference type="Rhea" id="RHEA-COMP:10668"/>
        <dbReference type="Rhea" id="RHEA-COMP:10669"/>
        <dbReference type="ChEBI" id="CHEBI:15378"/>
        <dbReference type="ChEBI" id="CHEBI:57856"/>
        <dbReference type="ChEBI" id="CHEBI:59789"/>
        <dbReference type="ChEBI" id="CHEBI:74411"/>
        <dbReference type="ChEBI" id="CHEBI:74449"/>
        <dbReference type="EC" id="2.1.1.266"/>
    </reaction>
</comment>
<evidence type="ECO:0000313" key="3">
    <source>
        <dbReference type="Proteomes" id="UP000233491"/>
    </source>
</evidence>
<accession>A0A1I4VYU2</accession>
<feature type="binding site" evidence="1">
    <location>
        <position position="18"/>
    </location>
    <ligand>
        <name>S-adenosyl-L-methionine</name>
        <dbReference type="ChEBI" id="CHEBI:59789"/>
    </ligand>
</feature>
<dbReference type="PANTHER" id="PTHR37426:SF1">
    <property type="entry name" value="RIBOSOMAL RNA LARGE SUBUNIT METHYLTRANSFERASE J"/>
    <property type="match status" value="1"/>
</dbReference>
<feature type="site" description="Interaction with substrate rRNA" evidence="1">
    <location>
        <position position="3"/>
    </location>
</feature>
<keyword evidence="1" id="KW-0949">S-adenosyl-L-methionine</keyword>
<dbReference type="GO" id="GO:0036307">
    <property type="term" value="F:23S rRNA (adenine(2030)-N(6))-methyltransferase activity"/>
    <property type="evidence" value="ECO:0007669"/>
    <property type="project" value="UniProtKB-UniRule"/>
</dbReference>
<keyword evidence="1" id="KW-0698">rRNA processing</keyword>
<dbReference type="EMBL" id="PJNW01000013">
    <property type="protein sequence ID" value="PKR88266.1"/>
    <property type="molecule type" value="Genomic_DNA"/>
</dbReference>
<comment type="function">
    <text evidence="1">Specifically methylates the adenine in position 2030 of 23S rRNA.</text>
</comment>
<keyword evidence="1 2" id="KW-0808">Transferase</keyword>
<sequence length="283" mass="30835">MNYRHAFHAGNFADVLKHAVLARILDYLGRKDAGYRVIDSHAGIGLYDLAADEALRTGEWHGGVGRIRSARLSPALREWLAPWFAALRAVNGGDDLLLYPGSPAIATALGRLQDRYHFNELHPQDAATLAALYTGDRRVRVGSEDGYVTVRAQLPPRERRGVVVIDPPFEEPGEFDRLTRAVQDAHKRFATGCLMIWYPIKDVAAVDAFLKAAAAVGYPRLVAIEQWVREVGGDGPLSGAGVLVANPPFTLADETEAILPELNRLLAEDEGAGGRVLRLAQDG</sequence>
<dbReference type="HAMAP" id="MF_00934">
    <property type="entry name" value="23SrRNA_methyltr_J"/>
    <property type="match status" value="1"/>
</dbReference>
<feature type="binding site" evidence="1">
    <location>
        <position position="102"/>
    </location>
    <ligand>
        <name>S-adenosyl-L-methionine</name>
        <dbReference type="ChEBI" id="CHEBI:59789"/>
    </ligand>
</feature>
<dbReference type="OrthoDB" id="9791274at2"/>
<evidence type="ECO:0000313" key="2">
    <source>
        <dbReference type="EMBL" id="PKR88266.1"/>
    </source>
</evidence>